<reference evidence="1" key="1">
    <citation type="submission" date="2021-10" db="EMBL/GenBank/DDBJ databases">
        <title>Tropical sea cucumber genome reveals ecological adaptation and Cuvierian tubules defense mechanism.</title>
        <authorList>
            <person name="Chen T."/>
        </authorList>
    </citation>
    <scope>NUCLEOTIDE SEQUENCE</scope>
    <source>
        <strain evidence="1">Nanhai2018</strain>
        <tissue evidence="1">Muscle</tissue>
    </source>
</reference>
<dbReference type="EMBL" id="JAIZAY010000023">
    <property type="protein sequence ID" value="KAJ8019551.1"/>
    <property type="molecule type" value="Genomic_DNA"/>
</dbReference>
<evidence type="ECO:0000313" key="2">
    <source>
        <dbReference type="Proteomes" id="UP001152320"/>
    </source>
</evidence>
<proteinExistence type="predicted"/>
<evidence type="ECO:0008006" key="3">
    <source>
        <dbReference type="Google" id="ProtNLM"/>
    </source>
</evidence>
<evidence type="ECO:0000313" key="1">
    <source>
        <dbReference type="EMBL" id="KAJ8019551.1"/>
    </source>
</evidence>
<dbReference type="PANTHER" id="PTHR47331">
    <property type="entry name" value="PHD-TYPE DOMAIN-CONTAINING PROTEIN"/>
    <property type="match status" value="1"/>
</dbReference>
<dbReference type="PANTHER" id="PTHR47331:SF1">
    <property type="entry name" value="GAG-LIKE PROTEIN"/>
    <property type="match status" value="1"/>
</dbReference>
<protein>
    <recommendedName>
        <fullName evidence="3">DUF5641 domain-containing protein</fullName>
    </recommendedName>
</protein>
<keyword evidence="2" id="KW-1185">Reference proteome</keyword>
<dbReference type="AlphaFoldDB" id="A0A9Q1B9J5"/>
<organism evidence="1 2">
    <name type="scientific">Holothuria leucospilota</name>
    <name type="common">Black long sea cucumber</name>
    <name type="synonym">Mertensiothuria leucospilota</name>
    <dbReference type="NCBI Taxonomy" id="206669"/>
    <lineage>
        <taxon>Eukaryota</taxon>
        <taxon>Metazoa</taxon>
        <taxon>Echinodermata</taxon>
        <taxon>Eleutherozoa</taxon>
        <taxon>Echinozoa</taxon>
        <taxon>Holothuroidea</taxon>
        <taxon>Aspidochirotacea</taxon>
        <taxon>Aspidochirotida</taxon>
        <taxon>Holothuriidae</taxon>
        <taxon>Holothuria</taxon>
    </lineage>
</organism>
<dbReference type="Proteomes" id="UP001152320">
    <property type="component" value="Chromosome 23"/>
</dbReference>
<accession>A0A9Q1B9J5</accession>
<comment type="caution">
    <text evidence="1">The sequence shown here is derived from an EMBL/GenBank/DDBJ whole genome shotgun (WGS) entry which is preliminary data.</text>
</comment>
<name>A0A9Q1B9J5_HOLLE</name>
<sequence>MACWRRSLTEVEAILNLRQLTKLSLDPKDCDPIYAELPSLSERLSQSIPWSLRQKDTYGRRRWRECQYLENQFWKRWLQKHLPLLQERQNGTKMYTFV</sequence>
<gene>
    <name evidence="1" type="ORF">HOLleu_41191</name>
</gene>